<dbReference type="SUPFAM" id="SSF51905">
    <property type="entry name" value="FAD/NAD(P)-binding domain"/>
    <property type="match status" value="1"/>
</dbReference>
<dbReference type="GO" id="GO:0016491">
    <property type="term" value="F:oxidoreductase activity"/>
    <property type="evidence" value="ECO:0007669"/>
    <property type="project" value="UniProtKB-KW"/>
</dbReference>
<protein>
    <submittedName>
        <fullName evidence="3">Gamma-glutamylputrescine oxidase</fullName>
        <ecNumber evidence="4">1.4.3.-</ecNumber>
    </submittedName>
</protein>
<evidence type="ECO:0000313" key="6">
    <source>
        <dbReference type="Proteomes" id="UP001245370"/>
    </source>
</evidence>
<dbReference type="Gene3D" id="3.30.9.10">
    <property type="entry name" value="D-Amino Acid Oxidase, subunit A, domain 2"/>
    <property type="match status" value="1"/>
</dbReference>
<dbReference type="Pfam" id="PF01266">
    <property type="entry name" value="DAO"/>
    <property type="match status" value="1"/>
</dbReference>
<gene>
    <name evidence="4" type="ORF">GGQ86_004210</name>
    <name evidence="3" type="ORF">XFLAVUS301_42820</name>
</gene>
<dbReference type="PANTHER" id="PTHR13847:SF281">
    <property type="entry name" value="FAD DEPENDENT OXIDOREDUCTASE DOMAIN-CONTAINING PROTEIN"/>
    <property type="match status" value="1"/>
</dbReference>
<evidence type="ECO:0000313" key="3">
    <source>
        <dbReference type="EMBL" id="GLI24608.1"/>
    </source>
</evidence>
<dbReference type="EMBL" id="BSDO01000008">
    <property type="protein sequence ID" value="GLI24608.1"/>
    <property type="molecule type" value="Genomic_DNA"/>
</dbReference>
<comment type="caution">
    <text evidence="3">The sequence shown here is derived from an EMBL/GenBank/DDBJ whole genome shotgun (WGS) entry which is preliminary data.</text>
</comment>
<organism evidence="3 5">
    <name type="scientific">Xanthobacter flavus</name>
    <dbReference type="NCBI Taxonomy" id="281"/>
    <lineage>
        <taxon>Bacteria</taxon>
        <taxon>Pseudomonadati</taxon>
        <taxon>Pseudomonadota</taxon>
        <taxon>Alphaproteobacteria</taxon>
        <taxon>Hyphomicrobiales</taxon>
        <taxon>Xanthobacteraceae</taxon>
        <taxon>Xanthobacter</taxon>
    </lineage>
</organism>
<evidence type="ECO:0000313" key="4">
    <source>
        <dbReference type="EMBL" id="MDR6335714.1"/>
    </source>
</evidence>
<reference evidence="3" key="1">
    <citation type="submission" date="2022-12" db="EMBL/GenBank/DDBJ databases">
        <title>Reference genome sequencing for broad-spectrum identification of bacterial and archaeal isolates by mass spectrometry.</title>
        <authorList>
            <person name="Sekiguchi Y."/>
            <person name="Tourlousse D.M."/>
        </authorList>
    </citation>
    <scope>NUCLEOTIDE SEQUENCE</scope>
    <source>
        <strain evidence="3">301</strain>
    </source>
</reference>
<dbReference type="EMBL" id="JAVDPY010000008">
    <property type="protein sequence ID" value="MDR6335714.1"/>
    <property type="molecule type" value="Genomic_DNA"/>
</dbReference>
<dbReference type="PANTHER" id="PTHR13847">
    <property type="entry name" value="SARCOSINE DEHYDROGENASE-RELATED"/>
    <property type="match status" value="1"/>
</dbReference>
<evidence type="ECO:0000259" key="2">
    <source>
        <dbReference type="Pfam" id="PF01266"/>
    </source>
</evidence>
<evidence type="ECO:0000256" key="1">
    <source>
        <dbReference type="ARBA" id="ARBA00023002"/>
    </source>
</evidence>
<sequence>MPNEKKKEHAMHRVAAPLNPAGHARSWYTATATAFPAFSPLKGAVRADVCVIGAGYTGLSAALHLAEAGFKVVVLEAARVGSGASGRNGGQLHSGQRRGQDFLEKAVGREDAHKLWNLAEEGKALVRSLIARHDIPCDLREGLILADHKARYVPDSYDYARTLAVDYGYDALQPLTRDEIRALVGTSAYYGGLLDKGAGHLHPLNFALGLGSAAVAAGVEIHEGTRAIKVTDEAGVTITTDGGGSVVADFLLECGNGLMDGLDRRVDAHVMPICNYIAATEPLGDQAQEIIANGAAVADSRFVINYFRLSADGRLLFGGGESYRRGLRPDVADFVRPFMLRIFPQLGEARIDYAWGGVLAITMTRMPFVRRLSPHVLVSAGYSGQGVALAPLFGKILAEAVQGQLSRFDLLGRLPVPPFPGGTLLRTPLMMAGLSYYALRDRL</sequence>
<feature type="domain" description="FAD dependent oxidoreductase" evidence="2">
    <location>
        <begin position="48"/>
        <end position="399"/>
    </location>
</feature>
<keyword evidence="1 4" id="KW-0560">Oxidoreductase</keyword>
<dbReference type="Proteomes" id="UP001245370">
    <property type="component" value="Unassembled WGS sequence"/>
</dbReference>
<dbReference type="GO" id="GO:0005737">
    <property type="term" value="C:cytoplasm"/>
    <property type="evidence" value="ECO:0007669"/>
    <property type="project" value="TreeGrafter"/>
</dbReference>
<dbReference type="Gene3D" id="3.50.50.60">
    <property type="entry name" value="FAD/NAD(P)-binding domain"/>
    <property type="match status" value="1"/>
</dbReference>
<dbReference type="EC" id="1.4.3.-" evidence="4"/>
<accession>A0A9W6CVG5</accession>
<keyword evidence="6" id="KW-1185">Reference proteome</keyword>
<dbReference type="InterPro" id="IPR006076">
    <property type="entry name" value="FAD-dep_OxRdtase"/>
</dbReference>
<dbReference type="Proteomes" id="UP001144397">
    <property type="component" value="Unassembled WGS sequence"/>
</dbReference>
<evidence type="ECO:0000313" key="5">
    <source>
        <dbReference type="Proteomes" id="UP001144397"/>
    </source>
</evidence>
<dbReference type="AlphaFoldDB" id="A0A9W6CVG5"/>
<proteinExistence type="predicted"/>
<dbReference type="PRINTS" id="PR00420">
    <property type="entry name" value="RNGMNOXGNASE"/>
</dbReference>
<dbReference type="InterPro" id="IPR036188">
    <property type="entry name" value="FAD/NAD-bd_sf"/>
</dbReference>
<name>A0A9W6CVG5_XANFL</name>
<reference evidence="4 6" key="2">
    <citation type="submission" date="2023-07" db="EMBL/GenBank/DDBJ databases">
        <title>Genomic Encyclopedia of Type Strains, Phase IV (KMG-IV): sequencing the most valuable type-strain genomes for metagenomic binning, comparative biology and taxonomic classification.</title>
        <authorList>
            <person name="Goeker M."/>
        </authorList>
    </citation>
    <scope>NUCLEOTIDE SEQUENCE [LARGE SCALE GENOMIC DNA]</scope>
    <source>
        <strain evidence="4 6">DSM 338</strain>
    </source>
</reference>